<dbReference type="EMBL" id="PFGP01000026">
    <property type="protein sequence ID" value="PIW66848.1"/>
    <property type="molecule type" value="Genomic_DNA"/>
</dbReference>
<accession>A0A2J0LG77</accession>
<dbReference type="Proteomes" id="UP000231267">
    <property type="component" value="Unassembled WGS sequence"/>
</dbReference>
<name>A0A2J0LG77_9BACT</name>
<evidence type="ECO:0000313" key="2">
    <source>
        <dbReference type="Proteomes" id="UP000231267"/>
    </source>
</evidence>
<dbReference type="Gene3D" id="3.40.50.10690">
    <property type="entry name" value="putative lor/sdh protein like domains"/>
    <property type="match status" value="1"/>
</dbReference>
<dbReference type="AlphaFoldDB" id="A0A2J0LG77"/>
<protein>
    <submittedName>
        <fullName evidence="1">Uncharacterized protein</fullName>
    </submittedName>
</protein>
<reference evidence="1 2" key="1">
    <citation type="submission" date="2017-09" db="EMBL/GenBank/DDBJ databases">
        <title>Depth-based differentiation of microbial function through sediment-hosted aquifers and enrichment of novel symbionts in the deep terrestrial subsurface.</title>
        <authorList>
            <person name="Probst A.J."/>
            <person name="Ladd B."/>
            <person name="Jarett J.K."/>
            <person name="Geller-Mcgrath D.E."/>
            <person name="Sieber C.M."/>
            <person name="Emerson J.B."/>
            <person name="Anantharaman K."/>
            <person name="Thomas B.C."/>
            <person name="Malmstrom R."/>
            <person name="Stieglmeier M."/>
            <person name="Klingl A."/>
            <person name="Woyke T."/>
            <person name="Ryan C.M."/>
            <person name="Banfield J.F."/>
        </authorList>
    </citation>
    <scope>NUCLEOTIDE SEQUENCE [LARGE SCALE GENOMIC DNA]</scope>
    <source>
        <strain evidence="1">CG12_big_fil_rev_8_21_14_0_65_43_15</strain>
    </source>
</reference>
<sequence length="311" mass="32931">MKNINLSKVKTYSINKRQGRVRKGDFASVCKKGCGFSHFYKSLPNILAASEFKALVSAIVKAKKSAKPVIFMMGAHVIKCGLSPLIIDLINKDIITAVAFNGAGIIHDTEIAMAGFTSEDVGEALKDGSFGMAKETADFINRATREAALKNIGLGKAVGHAINKAGLKYKASSILAAADKKGISATAHVAIGADIVHQHPSCDGASLGKASLRDFHIFIGEVAGLASGGVAINIGSAVILPEVFLKALNTARNLGKDVKNFTTANFDMIAQYRPHQNVLKRPVSSGGRAISITGHHEIMIPLLYQAIIENI</sequence>
<evidence type="ECO:0000313" key="1">
    <source>
        <dbReference type="EMBL" id="PIW66848.1"/>
    </source>
</evidence>
<proteinExistence type="predicted"/>
<comment type="caution">
    <text evidence="1">The sequence shown here is derived from an EMBL/GenBank/DDBJ whole genome shotgun (WGS) entry which is preliminary data.</text>
</comment>
<organism evidence="1 2">
    <name type="scientific">Candidatus Taenaricola geysiri</name>
    <dbReference type="NCBI Taxonomy" id="1974752"/>
    <lineage>
        <taxon>Bacteria</taxon>
        <taxon>Pseudomonadati</taxon>
        <taxon>Candidatus Omnitrophota</taxon>
        <taxon>Candidatus Taenaricola</taxon>
    </lineage>
</organism>
<gene>
    <name evidence="1" type="ORF">COW11_01195</name>
</gene>